<dbReference type="GO" id="GO:0046872">
    <property type="term" value="F:metal ion binding"/>
    <property type="evidence" value="ECO:0007669"/>
    <property type="project" value="UniProtKB-KW"/>
</dbReference>
<gene>
    <name evidence="7" type="primary">modA</name>
    <name evidence="7" type="ORF">DOP62_11525</name>
</gene>
<dbReference type="NCBIfam" id="TIGR01256">
    <property type="entry name" value="modA"/>
    <property type="match status" value="1"/>
</dbReference>
<dbReference type="Pfam" id="PF13531">
    <property type="entry name" value="SBP_bac_11"/>
    <property type="match status" value="1"/>
</dbReference>
<feature type="binding site" evidence="5">
    <location>
        <position position="159"/>
    </location>
    <ligand>
        <name>molybdate</name>
        <dbReference type="ChEBI" id="CHEBI:36264"/>
    </ligand>
</feature>
<keyword evidence="6" id="KW-0812">Transmembrane</keyword>
<comment type="similarity">
    <text evidence="1">Belongs to the bacterial solute-binding protein ModA family.</text>
</comment>
<dbReference type="FunFam" id="3.40.190.10:FF:000035">
    <property type="entry name" value="Molybdate ABC transporter substrate-binding protein"/>
    <property type="match status" value="1"/>
</dbReference>
<dbReference type="EMBL" id="CP030139">
    <property type="protein sequence ID" value="AZB73261.1"/>
    <property type="molecule type" value="Genomic_DNA"/>
</dbReference>
<feature type="binding site" evidence="5">
    <location>
        <position position="204"/>
    </location>
    <ligand>
        <name>molybdate</name>
        <dbReference type="ChEBI" id="CHEBI:36264"/>
    </ligand>
</feature>
<dbReference type="PIRSF" id="PIRSF004846">
    <property type="entry name" value="ModA"/>
    <property type="match status" value="1"/>
</dbReference>
<dbReference type="RefSeq" id="WP_208673873.1">
    <property type="nucleotide sequence ID" value="NZ_CP030139.2"/>
</dbReference>
<accession>A0AAN1QPR1</accession>
<dbReference type="InterPro" id="IPR005950">
    <property type="entry name" value="ModA"/>
</dbReference>
<keyword evidence="3 5" id="KW-0479">Metal-binding</keyword>
<protein>
    <submittedName>
        <fullName evidence="7">Molybdate ABC transporter substrate-binding protein</fullName>
    </submittedName>
</protein>
<name>A0AAN1QPR1_SYNEL</name>
<evidence type="ECO:0000313" key="8">
    <source>
        <dbReference type="Proteomes" id="UP000267249"/>
    </source>
</evidence>
<dbReference type="PANTHER" id="PTHR30632">
    <property type="entry name" value="MOLYBDATE-BINDING PERIPLASMIC PROTEIN"/>
    <property type="match status" value="1"/>
</dbReference>
<evidence type="ECO:0000256" key="1">
    <source>
        <dbReference type="ARBA" id="ARBA00009175"/>
    </source>
</evidence>
<feature type="binding site" evidence="5">
    <location>
        <position position="186"/>
    </location>
    <ligand>
        <name>molybdate</name>
        <dbReference type="ChEBI" id="CHEBI:36264"/>
    </ligand>
</feature>
<dbReference type="Proteomes" id="UP000267249">
    <property type="component" value="Chromosome"/>
</dbReference>
<evidence type="ECO:0000256" key="4">
    <source>
        <dbReference type="ARBA" id="ARBA00022729"/>
    </source>
</evidence>
<sequence length="270" mass="29092">MSRRQWHYGLLIGLSAIAVILGLQLMGPRLTPQSSSQPSSSLLVAAAASLQNPLQAIAALDSPDLANVSIRYTFAASGVLQRQIEQGAPIDILIAAAEKQMQALQDQGLILTDTRSNLLTNQLVLVVPKTALSSVARFQDLVQPQIKRLAIGEPRSVPAGHYALEVLQNLGILDQVRPKFVLSNNVKAVLTAVETGNVDAGIVYWTDAQASSKVAVVGVADRSLHSPIVYPIAIVRSSRSLPQAQQYLEFLKREPAQTIFQRYGFGRPAA</sequence>
<keyword evidence="6" id="KW-0472">Membrane</keyword>
<organism evidence="7 8">
    <name type="scientific">Synechococcus elongatus PCC 11801</name>
    <dbReference type="NCBI Taxonomy" id="2219813"/>
    <lineage>
        <taxon>Bacteria</taxon>
        <taxon>Bacillati</taxon>
        <taxon>Cyanobacteriota</taxon>
        <taxon>Cyanophyceae</taxon>
        <taxon>Synechococcales</taxon>
        <taxon>Synechococcaceae</taxon>
        <taxon>Synechococcus</taxon>
    </lineage>
</organism>
<dbReference type="GO" id="GO:0030973">
    <property type="term" value="F:molybdate ion binding"/>
    <property type="evidence" value="ECO:0007669"/>
    <property type="project" value="UniProtKB-ARBA"/>
</dbReference>
<dbReference type="InterPro" id="IPR041879">
    <property type="entry name" value="YvgL-like_PBP2"/>
</dbReference>
<keyword evidence="6" id="KW-1133">Transmembrane helix</keyword>
<dbReference type="Gene3D" id="3.40.190.10">
    <property type="entry name" value="Periplasmic binding protein-like II"/>
    <property type="match status" value="2"/>
</dbReference>
<dbReference type="GO" id="GO:0015689">
    <property type="term" value="P:molybdate ion transport"/>
    <property type="evidence" value="ECO:0007669"/>
    <property type="project" value="InterPro"/>
</dbReference>
<evidence type="ECO:0000313" key="7">
    <source>
        <dbReference type="EMBL" id="AZB73261.1"/>
    </source>
</evidence>
<evidence type="ECO:0000256" key="5">
    <source>
        <dbReference type="PIRSR" id="PIRSR004846-1"/>
    </source>
</evidence>
<keyword evidence="2 5" id="KW-0500">Molybdenum</keyword>
<feature type="binding site" evidence="5">
    <location>
        <position position="49"/>
    </location>
    <ligand>
        <name>molybdate</name>
        <dbReference type="ChEBI" id="CHEBI:36264"/>
    </ligand>
</feature>
<evidence type="ECO:0000256" key="3">
    <source>
        <dbReference type="ARBA" id="ARBA00022723"/>
    </source>
</evidence>
<feature type="binding site" evidence="5">
    <location>
        <position position="77"/>
    </location>
    <ligand>
        <name>molybdate</name>
        <dbReference type="ChEBI" id="CHEBI:36264"/>
    </ligand>
</feature>
<proteinExistence type="inferred from homology"/>
<feature type="transmembrane region" description="Helical" evidence="6">
    <location>
        <begin position="6"/>
        <end position="26"/>
    </location>
</feature>
<evidence type="ECO:0000256" key="2">
    <source>
        <dbReference type="ARBA" id="ARBA00022505"/>
    </source>
</evidence>
<dbReference type="SUPFAM" id="SSF53850">
    <property type="entry name" value="Periplasmic binding protein-like II"/>
    <property type="match status" value="1"/>
</dbReference>
<dbReference type="InterPro" id="IPR050682">
    <property type="entry name" value="ModA/WtpA"/>
</dbReference>
<dbReference type="CDD" id="cd13537">
    <property type="entry name" value="PBP2_YvgL_like"/>
    <property type="match status" value="1"/>
</dbReference>
<dbReference type="AlphaFoldDB" id="A0AAN1QPR1"/>
<dbReference type="GO" id="GO:1901359">
    <property type="term" value="F:tungstate binding"/>
    <property type="evidence" value="ECO:0007669"/>
    <property type="project" value="UniProtKB-ARBA"/>
</dbReference>
<reference evidence="7 8" key="1">
    <citation type="journal article" date="2018" name="Sci. Rep.">
        <title>Genome Features and Biochemical Characteristics of a Robust, Fast Growing and Naturally Transformable Cyanobacterium Synechococcus elongatus PCC 11801 Isolated from India.</title>
        <authorList>
            <person name="Jaiswal D."/>
            <person name="Sengupta A."/>
            <person name="Sohoni S."/>
            <person name="Sengupta S."/>
            <person name="Phadnavis A.G."/>
            <person name="Pakrasi H.B."/>
            <person name="Wangikar P.P."/>
        </authorList>
    </citation>
    <scope>NUCLEOTIDE SEQUENCE [LARGE SCALE GENOMIC DNA]</scope>
    <source>
        <strain evidence="7 8">PCC 11801</strain>
    </source>
</reference>
<dbReference type="PANTHER" id="PTHR30632:SF0">
    <property type="entry name" value="SULFATE-BINDING PROTEIN"/>
    <property type="match status" value="1"/>
</dbReference>
<keyword evidence="4" id="KW-0732">Signal</keyword>
<evidence type="ECO:0000256" key="6">
    <source>
        <dbReference type="SAM" id="Phobius"/>
    </source>
</evidence>